<keyword evidence="3" id="KW-1185">Reference proteome</keyword>
<evidence type="ECO:0000313" key="2">
    <source>
        <dbReference type="EMBL" id="KAI6655724.1"/>
    </source>
</evidence>
<proteinExistence type="predicted"/>
<comment type="caution">
    <text evidence="2">The sequence shown here is derived from an EMBL/GenBank/DDBJ whole genome shotgun (WGS) entry which is preliminary data.</text>
</comment>
<name>A0AAV7K3A9_9METZ</name>
<dbReference type="Proteomes" id="UP001165289">
    <property type="component" value="Unassembled WGS sequence"/>
</dbReference>
<evidence type="ECO:0000256" key="1">
    <source>
        <dbReference type="SAM" id="MobiDB-lite"/>
    </source>
</evidence>
<organism evidence="2 3">
    <name type="scientific">Oopsacas minuta</name>
    <dbReference type="NCBI Taxonomy" id="111878"/>
    <lineage>
        <taxon>Eukaryota</taxon>
        <taxon>Metazoa</taxon>
        <taxon>Porifera</taxon>
        <taxon>Hexactinellida</taxon>
        <taxon>Hexasterophora</taxon>
        <taxon>Lyssacinosida</taxon>
        <taxon>Leucopsacidae</taxon>
        <taxon>Oopsacas</taxon>
    </lineage>
</organism>
<reference evidence="2 3" key="1">
    <citation type="journal article" date="2023" name="BMC Biol.">
        <title>The compact genome of the sponge Oopsacas minuta (Hexactinellida) is lacking key metazoan core genes.</title>
        <authorList>
            <person name="Santini S."/>
            <person name="Schenkelaars Q."/>
            <person name="Jourda C."/>
            <person name="Duchesne M."/>
            <person name="Belahbib H."/>
            <person name="Rocher C."/>
            <person name="Selva M."/>
            <person name="Riesgo A."/>
            <person name="Vervoort M."/>
            <person name="Leys S.P."/>
            <person name="Kodjabachian L."/>
            <person name="Le Bivic A."/>
            <person name="Borchiellini C."/>
            <person name="Claverie J.M."/>
            <person name="Renard E."/>
        </authorList>
    </citation>
    <scope>NUCLEOTIDE SEQUENCE [LARGE SCALE GENOMIC DNA]</scope>
    <source>
        <strain evidence="2">SPO-2</strain>
    </source>
</reference>
<accession>A0AAV7K3A9</accession>
<feature type="region of interest" description="Disordered" evidence="1">
    <location>
        <begin position="163"/>
        <end position="192"/>
    </location>
</feature>
<dbReference type="EMBL" id="JAKMXF010000177">
    <property type="protein sequence ID" value="KAI6655724.1"/>
    <property type="molecule type" value="Genomic_DNA"/>
</dbReference>
<dbReference type="AlphaFoldDB" id="A0AAV7K3A9"/>
<protein>
    <submittedName>
        <fullName evidence="2">Uncharacterized protein</fullName>
    </submittedName>
</protein>
<sequence length="192" mass="22893">MCIESRGEWPSKLQSAIFPVNTQLKQATSFTAFKLIFGRDVQPEYLLNLTKFQYNAINILEDDEEKELNNTEKIDRFDEIGNIQNQFHERIDDNLNQRKSNLDMARRSIEKEQLRLKKYLIKKEFKTVDKNNPRAKPRKFPLHLTRKYLQQDSKDSTDIISELQRSQPENIEMKTFRKKKAHQQQVPKIPNK</sequence>
<gene>
    <name evidence="2" type="ORF">LOD99_1866</name>
</gene>
<evidence type="ECO:0000313" key="3">
    <source>
        <dbReference type="Proteomes" id="UP001165289"/>
    </source>
</evidence>